<dbReference type="InterPro" id="IPR007310">
    <property type="entry name" value="Aerobactin_biosyn_IucA/IucC_N"/>
</dbReference>
<reference evidence="6" key="1">
    <citation type="journal article" date="2019" name="Int. J. Syst. Evol. Microbiol.">
        <title>The Global Catalogue of Microorganisms (GCM) 10K type strain sequencing project: providing services to taxonomists for standard genome sequencing and annotation.</title>
        <authorList>
            <consortium name="The Broad Institute Genomics Platform"/>
            <consortium name="The Broad Institute Genome Sequencing Center for Infectious Disease"/>
            <person name="Wu L."/>
            <person name="Ma J."/>
        </authorList>
    </citation>
    <scope>NUCLEOTIDE SEQUENCE [LARGE SCALE GENOMIC DNA]</scope>
    <source>
        <strain evidence="6">CCUG 53270</strain>
    </source>
</reference>
<name>A0ABW3USM2_9BACL</name>
<dbReference type="RefSeq" id="WP_345588587.1">
    <property type="nucleotide sequence ID" value="NZ_BAABJG010000015.1"/>
</dbReference>
<protein>
    <submittedName>
        <fullName evidence="5">IucA/IucC family protein</fullName>
    </submittedName>
</protein>
<comment type="similarity">
    <text evidence="2">Belongs to the IucA/IucC family.</text>
</comment>
<evidence type="ECO:0000259" key="3">
    <source>
        <dbReference type="Pfam" id="PF04183"/>
    </source>
</evidence>
<dbReference type="InterPro" id="IPR022770">
    <property type="entry name" value="IucA/IucC-like_C"/>
</dbReference>
<gene>
    <name evidence="5" type="ORF">ACFQ4B_21945</name>
</gene>
<evidence type="ECO:0000256" key="1">
    <source>
        <dbReference type="ARBA" id="ARBA00004924"/>
    </source>
</evidence>
<dbReference type="PANTHER" id="PTHR34384">
    <property type="entry name" value="L-2,3-DIAMINOPROPANOATE--CITRATE LIGASE"/>
    <property type="match status" value="1"/>
</dbReference>
<evidence type="ECO:0000313" key="5">
    <source>
        <dbReference type="EMBL" id="MFD1222781.1"/>
    </source>
</evidence>
<dbReference type="Gene3D" id="1.10.510.40">
    <property type="match status" value="1"/>
</dbReference>
<proteinExistence type="inferred from homology"/>
<feature type="domain" description="Aerobactin siderophore biosynthesis IucA/IucC N-terminal" evidence="3">
    <location>
        <begin position="179"/>
        <end position="432"/>
    </location>
</feature>
<dbReference type="EMBL" id="JBHTLU010000031">
    <property type="protein sequence ID" value="MFD1222781.1"/>
    <property type="molecule type" value="Genomic_DNA"/>
</dbReference>
<dbReference type="InterPro" id="IPR037455">
    <property type="entry name" value="LucA/IucC-like"/>
</dbReference>
<evidence type="ECO:0000259" key="4">
    <source>
        <dbReference type="Pfam" id="PF06276"/>
    </source>
</evidence>
<dbReference type="Pfam" id="PF04183">
    <property type="entry name" value="IucA_IucC"/>
    <property type="match status" value="1"/>
</dbReference>
<accession>A0ABW3USM2</accession>
<comment type="pathway">
    <text evidence="1">Siderophore biosynthesis.</text>
</comment>
<dbReference type="Proteomes" id="UP001597180">
    <property type="component" value="Unassembled WGS sequence"/>
</dbReference>
<keyword evidence="6" id="KW-1185">Reference proteome</keyword>
<dbReference type="PANTHER" id="PTHR34384:SF5">
    <property type="entry name" value="L-2,3-DIAMINOPROPANOATE--CITRATE LIGASE"/>
    <property type="match status" value="1"/>
</dbReference>
<organism evidence="5 6">
    <name type="scientific">Paenibacillus vulneris</name>
    <dbReference type="NCBI Taxonomy" id="1133364"/>
    <lineage>
        <taxon>Bacteria</taxon>
        <taxon>Bacillati</taxon>
        <taxon>Bacillota</taxon>
        <taxon>Bacilli</taxon>
        <taxon>Bacillales</taxon>
        <taxon>Paenibacillaceae</taxon>
        <taxon>Paenibacillus</taxon>
    </lineage>
</organism>
<comment type="caution">
    <text evidence="5">The sequence shown here is derived from an EMBL/GenBank/DDBJ whole genome shotgun (WGS) entry which is preliminary data.</text>
</comment>
<evidence type="ECO:0000313" key="6">
    <source>
        <dbReference type="Proteomes" id="UP001597180"/>
    </source>
</evidence>
<feature type="domain" description="Aerobactin siderophore biosynthesis IucA/IucC-like C-terminal" evidence="4">
    <location>
        <begin position="460"/>
        <end position="622"/>
    </location>
</feature>
<evidence type="ECO:0000256" key="2">
    <source>
        <dbReference type="ARBA" id="ARBA00007832"/>
    </source>
</evidence>
<dbReference type="Pfam" id="PF06276">
    <property type="entry name" value="FhuF"/>
    <property type="match status" value="1"/>
</dbReference>
<dbReference type="Gene3D" id="6.10.250.3370">
    <property type="match status" value="1"/>
</dbReference>
<sequence>MLHEQHVPLKAASDRCRELAERSALRGLLNSFLRETGIQDPRIGEAWPAFVESSTATAVKADILRQRSADHGEVFVLALDRSEEWIAGTVTYFSMIGQHVYGEALYTSTTVLQNDSCQTADTEQVVEALLLELSYREPKASRKQRVAELRAQIYNSIRRTVLYLERAMDNAGREVACLDYIRSEQALLYGHPFHPTPKSSEGFSDEDLTAYVPELGAAFPLHYFAVASELLSEEWIGESRPPSPAAAEAARRRLGERAINYRLLPVHPWQAEYISQLSTVRRLIDNGRLVPLGVVGEKVYPTSSVRTVWDPKAGIFYKLPIHVRITNFIRENTSEQLRRTMDAAAVLNRAQLEGYYTAGGQAGREGAVREKSGVEGMQILQETGYQTVLLPNEEADDAEREMVSSALAVVYRHAVALDVEEQSRCFVVASLFEVPPGRKEPLLFEAVRQSGGGKLPDWHAWLSAYLRLSLLPLLRLFADKGISMEAHVQNSLLTLADGMPVRYYVRDLEGISVSREQAIAHGWTPDTVPETSPVLYTQAEAWLRLQYYLIVNHLGALIHTVARFDQKSEAVYWQTVRQVLLDDRAYLGRSAGLVVCIDDLLNKRSLPAKANLISRFQGRGETPDFVEIPNPIYYCGGEFKS</sequence>